<feature type="domain" description="Riboflavin kinase" evidence="12">
    <location>
        <begin position="13"/>
        <end position="137"/>
    </location>
</feature>
<evidence type="ECO:0000256" key="1">
    <source>
        <dbReference type="ARBA" id="ARBA00012105"/>
    </source>
</evidence>
<keyword evidence="8" id="KW-0274">FAD</keyword>
<keyword evidence="3" id="KW-0288">FMN</keyword>
<dbReference type="EMBL" id="AFME02000246">
    <property type="protein sequence ID" value="EMG10503.1"/>
    <property type="molecule type" value="Genomic_DNA"/>
</dbReference>
<keyword evidence="5" id="KW-0548">Nucleotidyltransferase</keyword>
<evidence type="ECO:0000256" key="7">
    <source>
        <dbReference type="ARBA" id="ARBA00022777"/>
    </source>
</evidence>
<evidence type="ECO:0000256" key="11">
    <source>
        <dbReference type="ARBA" id="ARBA00047880"/>
    </source>
</evidence>
<dbReference type="BioCyc" id="LINT1001599:G11K9-4990-MONOMER"/>
<sequence length="147" mass="16521">MITEGNVKEAFHCLNRSYSISGIVVGGHKRGRDIGFPTANVKPNMDILLPGIGVYAGLTQVEGIEYPSMINIGRNPTFGINSLTLESHIFDFQKDIYDQTVRIYFKEKIRDEIKFSSVETLISQLKQDEILTRNILKSTIGKNSAHF</sequence>
<dbReference type="EC" id="2.7.1.26" evidence="1"/>
<evidence type="ECO:0000256" key="5">
    <source>
        <dbReference type="ARBA" id="ARBA00022695"/>
    </source>
</evidence>
<name>M3GUZ4_LEPIR</name>
<keyword evidence="6" id="KW-0547">Nucleotide-binding</keyword>
<dbReference type="GO" id="GO:0009231">
    <property type="term" value="P:riboflavin biosynthetic process"/>
    <property type="evidence" value="ECO:0007669"/>
    <property type="project" value="InterPro"/>
</dbReference>
<comment type="caution">
    <text evidence="13">The sequence shown here is derived from an EMBL/GenBank/DDBJ whole genome shotgun (WGS) entry which is preliminary data.</text>
</comment>
<evidence type="ECO:0000313" key="14">
    <source>
        <dbReference type="Proteomes" id="UP000011776"/>
    </source>
</evidence>
<evidence type="ECO:0000259" key="12">
    <source>
        <dbReference type="SMART" id="SM00904"/>
    </source>
</evidence>
<dbReference type="SUPFAM" id="SSF82114">
    <property type="entry name" value="Riboflavin kinase-like"/>
    <property type="match status" value="1"/>
</dbReference>
<dbReference type="GO" id="GO:0016779">
    <property type="term" value="F:nucleotidyltransferase activity"/>
    <property type="evidence" value="ECO:0007669"/>
    <property type="project" value="UniProtKB-KW"/>
</dbReference>
<organism evidence="13 14">
    <name type="scientific">Leptospira interrogans serovar Grippotyphosa str. LT2186</name>
    <dbReference type="NCBI Taxonomy" id="1001599"/>
    <lineage>
        <taxon>Bacteria</taxon>
        <taxon>Pseudomonadati</taxon>
        <taxon>Spirochaetota</taxon>
        <taxon>Spirochaetia</taxon>
        <taxon>Leptospirales</taxon>
        <taxon>Leptospiraceae</taxon>
        <taxon>Leptospira</taxon>
    </lineage>
</organism>
<evidence type="ECO:0000256" key="4">
    <source>
        <dbReference type="ARBA" id="ARBA00022679"/>
    </source>
</evidence>
<dbReference type="FunFam" id="2.40.30.30:FF:000003">
    <property type="entry name" value="Riboflavin biosynthesis protein"/>
    <property type="match status" value="1"/>
</dbReference>
<dbReference type="Proteomes" id="UP000011776">
    <property type="component" value="Unassembled WGS sequence"/>
</dbReference>
<evidence type="ECO:0000313" key="13">
    <source>
        <dbReference type="EMBL" id="EMG10503.1"/>
    </source>
</evidence>
<gene>
    <name evidence="13" type="ORF">LEP1GSC151_5268</name>
</gene>
<dbReference type="GO" id="GO:0008531">
    <property type="term" value="F:riboflavin kinase activity"/>
    <property type="evidence" value="ECO:0007669"/>
    <property type="project" value="UniProtKB-EC"/>
</dbReference>
<dbReference type="GO" id="GO:0009398">
    <property type="term" value="P:FMN biosynthetic process"/>
    <property type="evidence" value="ECO:0007669"/>
    <property type="project" value="TreeGrafter"/>
</dbReference>
<dbReference type="PANTHER" id="PTHR22749">
    <property type="entry name" value="RIBOFLAVIN KINASE/FMN ADENYLYLTRANSFERASE"/>
    <property type="match status" value="1"/>
</dbReference>
<keyword evidence="2" id="KW-0285">Flavoprotein</keyword>
<evidence type="ECO:0000256" key="10">
    <source>
        <dbReference type="ARBA" id="ARBA00023268"/>
    </source>
</evidence>
<keyword evidence="10" id="KW-0511">Multifunctional enzyme</keyword>
<keyword evidence="9" id="KW-0067">ATP-binding</keyword>
<proteinExistence type="predicted"/>
<protein>
    <recommendedName>
        <fullName evidence="1">riboflavin kinase</fullName>
        <ecNumber evidence="1">2.7.1.26</ecNumber>
    </recommendedName>
</protein>
<keyword evidence="4" id="KW-0808">Transferase</keyword>
<dbReference type="PANTHER" id="PTHR22749:SF6">
    <property type="entry name" value="RIBOFLAVIN KINASE"/>
    <property type="match status" value="1"/>
</dbReference>
<dbReference type="InterPro" id="IPR023465">
    <property type="entry name" value="Riboflavin_kinase_dom_sf"/>
</dbReference>
<comment type="catalytic activity">
    <reaction evidence="11">
        <text>riboflavin + ATP = FMN + ADP + H(+)</text>
        <dbReference type="Rhea" id="RHEA:14357"/>
        <dbReference type="ChEBI" id="CHEBI:15378"/>
        <dbReference type="ChEBI" id="CHEBI:30616"/>
        <dbReference type="ChEBI" id="CHEBI:57986"/>
        <dbReference type="ChEBI" id="CHEBI:58210"/>
        <dbReference type="ChEBI" id="CHEBI:456216"/>
        <dbReference type="EC" id="2.7.1.26"/>
    </reaction>
</comment>
<dbReference type="GO" id="GO:0005524">
    <property type="term" value="F:ATP binding"/>
    <property type="evidence" value="ECO:0007669"/>
    <property type="project" value="UniProtKB-KW"/>
</dbReference>
<dbReference type="InterPro" id="IPR023468">
    <property type="entry name" value="Riboflavin_kinase"/>
</dbReference>
<evidence type="ECO:0000256" key="2">
    <source>
        <dbReference type="ARBA" id="ARBA00022630"/>
    </source>
</evidence>
<accession>M3GUZ4</accession>
<keyword evidence="7 13" id="KW-0418">Kinase</keyword>
<evidence type="ECO:0000256" key="6">
    <source>
        <dbReference type="ARBA" id="ARBA00022741"/>
    </source>
</evidence>
<dbReference type="InterPro" id="IPR015865">
    <property type="entry name" value="Riboflavin_kinase_bac/euk"/>
</dbReference>
<dbReference type="Gene3D" id="2.40.30.30">
    <property type="entry name" value="Riboflavin kinase-like"/>
    <property type="match status" value="1"/>
</dbReference>
<evidence type="ECO:0000256" key="8">
    <source>
        <dbReference type="ARBA" id="ARBA00022827"/>
    </source>
</evidence>
<evidence type="ECO:0000256" key="3">
    <source>
        <dbReference type="ARBA" id="ARBA00022643"/>
    </source>
</evidence>
<dbReference type="SMART" id="SM00904">
    <property type="entry name" value="Flavokinase"/>
    <property type="match status" value="1"/>
</dbReference>
<reference evidence="13 14" key="1">
    <citation type="submission" date="2013-02" db="EMBL/GenBank/DDBJ databases">
        <authorList>
            <person name="Harkins D.M."/>
            <person name="Durkin A.S."/>
            <person name="Brinkac L.M."/>
            <person name="Haft D.H."/>
            <person name="Selengut J.D."/>
            <person name="Sanka R."/>
            <person name="DePew J."/>
            <person name="Purushe J."/>
            <person name="Tulsiani S.M."/>
            <person name="Graham G.C."/>
            <person name="Burns M.-A."/>
            <person name="Dohnt M.F."/>
            <person name="Smythe L.D."/>
            <person name="McKay D.B."/>
            <person name="Craig S.B."/>
            <person name="Vinetz J.M."/>
            <person name="Sutton G.G."/>
            <person name="Nierman W.C."/>
            <person name="Fouts D.E."/>
        </authorList>
    </citation>
    <scope>NUCLEOTIDE SEQUENCE [LARGE SCALE GENOMIC DNA]</scope>
    <source>
        <strain evidence="13 14">LT2186</strain>
    </source>
</reference>
<dbReference type="AlphaFoldDB" id="M3GUZ4"/>
<evidence type="ECO:0000256" key="9">
    <source>
        <dbReference type="ARBA" id="ARBA00022840"/>
    </source>
</evidence>
<dbReference type="Pfam" id="PF01687">
    <property type="entry name" value="Flavokinase"/>
    <property type="match status" value="1"/>
</dbReference>